<dbReference type="Proteomes" id="UP000714618">
    <property type="component" value="Unassembled WGS sequence"/>
</dbReference>
<name>A0A9N8K6E1_9PEZI</name>
<keyword evidence="1" id="KW-0812">Transmembrane</keyword>
<accession>A0A9N8K6E1</accession>
<reference evidence="2" key="1">
    <citation type="submission" date="2020-06" db="EMBL/GenBank/DDBJ databases">
        <authorList>
            <person name="Onetto C."/>
        </authorList>
    </citation>
    <scope>NUCLEOTIDE SEQUENCE</scope>
</reference>
<keyword evidence="3" id="KW-1185">Reference proteome</keyword>
<protein>
    <submittedName>
        <fullName evidence="2">Uncharacterized protein</fullName>
    </submittedName>
</protein>
<evidence type="ECO:0000256" key="1">
    <source>
        <dbReference type="SAM" id="Phobius"/>
    </source>
</evidence>
<feature type="transmembrane region" description="Helical" evidence="1">
    <location>
        <begin position="120"/>
        <end position="137"/>
    </location>
</feature>
<evidence type="ECO:0000313" key="2">
    <source>
        <dbReference type="EMBL" id="CAD0099469.1"/>
    </source>
</evidence>
<proteinExistence type="predicted"/>
<dbReference type="OrthoDB" id="3930359at2759"/>
<feature type="transmembrane region" description="Helical" evidence="1">
    <location>
        <begin position="91"/>
        <end position="108"/>
    </location>
</feature>
<comment type="caution">
    <text evidence="2">The sequence shown here is derived from an EMBL/GenBank/DDBJ whole genome shotgun (WGS) entry which is preliminary data.</text>
</comment>
<keyword evidence="1" id="KW-0472">Membrane</keyword>
<sequence>MAFATQLSTKAITCLGVMAFITLCFQTFDSSALASADAAMLARLDVIDRQMEVLRTTMNRVLKETDTGIHADMKWPNQPSSDQGLEEALKIVFWVAAIVAWGTSMCFFYNDIGASAERTFAIAIWAACATSAALWYLGEPREWYGYFLGSTWGFLAAIFLSTLFHGKDEAVVDGQKA</sequence>
<dbReference type="AlphaFoldDB" id="A0A9N8K6E1"/>
<gene>
    <name evidence="2" type="ORF">AWRI4233_LOCUS8293</name>
</gene>
<keyword evidence="1" id="KW-1133">Transmembrane helix</keyword>
<organism evidence="2 3">
    <name type="scientific">Aureobasidium mustum</name>
    <dbReference type="NCBI Taxonomy" id="2773714"/>
    <lineage>
        <taxon>Eukaryota</taxon>
        <taxon>Fungi</taxon>
        <taxon>Dikarya</taxon>
        <taxon>Ascomycota</taxon>
        <taxon>Pezizomycotina</taxon>
        <taxon>Dothideomycetes</taxon>
        <taxon>Dothideomycetidae</taxon>
        <taxon>Dothideales</taxon>
        <taxon>Saccotheciaceae</taxon>
        <taxon>Aureobasidium</taxon>
    </lineage>
</organism>
<feature type="transmembrane region" description="Helical" evidence="1">
    <location>
        <begin position="143"/>
        <end position="164"/>
    </location>
</feature>
<evidence type="ECO:0000313" key="3">
    <source>
        <dbReference type="Proteomes" id="UP000714618"/>
    </source>
</evidence>
<dbReference type="EMBL" id="CAIJEO010000010">
    <property type="protein sequence ID" value="CAD0099469.1"/>
    <property type="molecule type" value="Genomic_DNA"/>
</dbReference>